<comment type="similarity">
    <text evidence="3">Belongs to the PMEI family.</text>
</comment>
<dbReference type="SUPFAM" id="SSF101148">
    <property type="entry name" value="Plant invertase/pectin methylesterase inhibitor"/>
    <property type="match status" value="1"/>
</dbReference>
<dbReference type="Gene3D" id="1.20.140.40">
    <property type="entry name" value="Invertase/pectin methylesterase inhibitor family protein"/>
    <property type="match status" value="1"/>
</dbReference>
<reference evidence="7" key="1">
    <citation type="journal article" date="2014" name="Science">
        <title>Ancient hybridizations among the ancestral genomes of bread wheat.</title>
        <authorList>
            <consortium name="International Wheat Genome Sequencing Consortium,"/>
            <person name="Marcussen T."/>
            <person name="Sandve S.R."/>
            <person name="Heier L."/>
            <person name="Spannagl M."/>
            <person name="Pfeifer M."/>
            <person name="Jakobsen K.S."/>
            <person name="Wulff B.B."/>
            <person name="Steuernagel B."/>
            <person name="Mayer K.F."/>
            <person name="Olsen O.A."/>
        </authorList>
    </citation>
    <scope>NUCLEOTIDE SEQUENCE [LARGE SCALE GENOMIC DNA]</scope>
    <source>
        <strain evidence="7">cv. AL8/78</strain>
    </source>
</reference>
<dbReference type="InterPro" id="IPR035513">
    <property type="entry name" value="Invertase/methylesterase_inhib"/>
</dbReference>
<dbReference type="AlphaFoldDB" id="A0A453GZJ4"/>
<sequence length="180" mass="18917">AQVESMAAAIPILLLTFLLAAATPSAGPSYVIKTTCAAVTNATVGTPYRYCVRTLSANPAAAAAKDARGLAIAATNLTATNVTSTELTITRLIDALYNCLVTYQSMQASIAGALQDLNAGRFDVASPKLRDASFQPDFCELAMMESDTDKDPMSDENNANYLVSGMAYNIAELIARHAAK</sequence>
<keyword evidence="1 4" id="KW-0732">Signal</keyword>
<dbReference type="PANTHER" id="PTHR35357">
    <property type="entry name" value="OS02G0537100 PROTEIN"/>
    <property type="match status" value="1"/>
</dbReference>
<feature type="domain" description="Pectinesterase inhibitor" evidence="5">
    <location>
        <begin position="32"/>
        <end position="167"/>
    </location>
</feature>
<reference evidence="6" key="3">
    <citation type="journal article" date="2017" name="Nature">
        <title>Genome sequence of the progenitor of the wheat D genome Aegilops tauschii.</title>
        <authorList>
            <person name="Luo M.C."/>
            <person name="Gu Y.Q."/>
            <person name="Puiu D."/>
            <person name="Wang H."/>
            <person name="Twardziok S.O."/>
            <person name="Deal K.R."/>
            <person name="Huo N."/>
            <person name="Zhu T."/>
            <person name="Wang L."/>
            <person name="Wang Y."/>
            <person name="McGuire P.E."/>
            <person name="Liu S."/>
            <person name="Long H."/>
            <person name="Ramasamy R.K."/>
            <person name="Rodriguez J.C."/>
            <person name="Van S.L."/>
            <person name="Yuan L."/>
            <person name="Wang Z."/>
            <person name="Xia Z."/>
            <person name="Xiao L."/>
            <person name="Anderson O.D."/>
            <person name="Ouyang S."/>
            <person name="Liang Y."/>
            <person name="Zimin A.V."/>
            <person name="Pertea G."/>
            <person name="Qi P."/>
            <person name="Bennetzen J.L."/>
            <person name="Dai X."/>
            <person name="Dawson M.W."/>
            <person name="Muller H.G."/>
            <person name="Kugler K."/>
            <person name="Rivarola-Duarte L."/>
            <person name="Spannagl M."/>
            <person name="Mayer K.F.X."/>
            <person name="Lu F.H."/>
            <person name="Bevan M.W."/>
            <person name="Leroy P."/>
            <person name="Li P."/>
            <person name="You F.M."/>
            <person name="Sun Q."/>
            <person name="Liu Z."/>
            <person name="Lyons E."/>
            <person name="Wicker T."/>
            <person name="Salzberg S.L."/>
            <person name="Devos K.M."/>
            <person name="Dvorak J."/>
        </authorList>
    </citation>
    <scope>NUCLEOTIDE SEQUENCE [LARGE SCALE GENOMIC DNA]</scope>
    <source>
        <strain evidence="6">cv. AL8/78</strain>
    </source>
</reference>
<reference evidence="6" key="5">
    <citation type="journal article" date="2021" name="G3 (Bethesda)">
        <title>Aegilops tauschii genome assembly Aet v5.0 features greater sequence contiguity and improved annotation.</title>
        <authorList>
            <person name="Wang L."/>
            <person name="Zhu T."/>
            <person name="Rodriguez J.C."/>
            <person name="Deal K.R."/>
            <person name="Dubcovsky J."/>
            <person name="McGuire P.E."/>
            <person name="Lux T."/>
            <person name="Spannagl M."/>
            <person name="Mayer K.F.X."/>
            <person name="Baldrich P."/>
            <person name="Meyers B.C."/>
            <person name="Huo N."/>
            <person name="Gu Y.Q."/>
            <person name="Zhou H."/>
            <person name="Devos K.M."/>
            <person name="Bennetzen J.L."/>
            <person name="Unver T."/>
            <person name="Budak H."/>
            <person name="Gulick P.J."/>
            <person name="Galiba G."/>
            <person name="Kalapos B."/>
            <person name="Nelson D.R."/>
            <person name="Li P."/>
            <person name="You F.M."/>
            <person name="Luo M.C."/>
            <person name="Dvorak J."/>
        </authorList>
    </citation>
    <scope>NUCLEOTIDE SEQUENCE [LARGE SCALE GENOMIC DNA]</scope>
    <source>
        <strain evidence="6">cv. AL8/78</strain>
    </source>
</reference>
<evidence type="ECO:0000256" key="4">
    <source>
        <dbReference type="SAM" id="SignalP"/>
    </source>
</evidence>
<feature type="signal peptide" evidence="4">
    <location>
        <begin position="1"/>
        <end position="22"/>
    </location>
</feature>
<dbReference type="GO" id="GO:0004857">
    <property type="term" value="F:enzyme inhibitor activity"/>
    <property type="evidence" value="ECO:0007669"/>
    <property type="project" value="InterPro"/>
</dbReference>
<protein>
    <recommendedName>
        <fullName evidence="5">Pectinesterase inhibitor domain-containing protein</fullName>
    </recommendedName>
</protein>
<organism evidence="6 7">
    <name type="scientific">Aegilops tauschii subsp. strangulata</name>
    <name type="common">Goatgrass</name>
    <dbReference type="NCBI Taxonomy" id="200361"/>
    <lineage>
        <taxon>Eukaryota</taxon>
        <taxon>Viridiplantae</taxon>
        <taxon>Streptophyta</taxon>
        <taxon>Embryophyta</taxon>
        <taxon>Tracheophyta</taxon>
        <taxon>Spermatophyta</taxon>
        <taxon>Magnoliopsida</taxon>
        <taxon>Liliopsida</taxon>
        <taxon>Poales</taxon>
        <taxon>Poaceae</taxon>
        <taxon>BOP clade</taxon>
        <taxon>Pooideae</taxon>
        <taxon>Triticodae</taxon>
        <taxon>Triticeae</taxon>
        <taxon>Triticinae</taxon>
        <taxon>Aegilops</taxon>
    </lineage>
</organism>
<feature type="chain" id="PRO_5019047865" description="Pectinesterase inhibitor domain-containing protein" evidence="4">
    <location>
        <begin position="23"/>
        <end position="180"/>
    </location>
</feature>
<evidence type="ECO:0000313" key="7">
    <source>
        <dbReference type="Proteomes" id="UP000015105"/>
    </source>
</evidence>
<dbReference type="PANTHER" id="PTHR35357:SF24">
    <property type="entry name" value="OS04G0587200 PROTEIN"/>
    <property type="match status" value="1"/>
</dbReference>
<dbReference type="Proteomes" id="UP000015105">
    <property type="component" value="Chromosome 4D"/>
</dbReference>
<keyword evidence="2" id="KW-1015">Disulfide bond</keyword>
<dbReference type="EnsemblPlants" id="AET4Gv20006400.1">
    <property type="protein sequence ID" value="AET4Gv20006400.1"/>
    <property type="gene ID" value="AET4Gv20006400"/>
</dbReference>
<dbReference type="Gramene" id="AET4Gv20006400.1">
    <property type="protein sequence ID" value="AET4Gv20006400.1"/>
    <property type="gene ID" value="AET4Gv20006400"/>
</dbReference>
<evidence type="ECO:0000256" key="1">
    <source>
        <dbReference type="ARBA" id="ARBA00022729"/>
    </source>
</evidence>
<evidence type="ECO:0000256" key="3">
    <source>
        <dbReference type="ARBA" id="ARBA00038471"/>
    </source>
</evidence>
<accession>A0A453GZJ4</accession>
<dbReference type="InterPro" id="IPR006501">
    <property type="entry name" value="Pectinesterase_inhib_dom"/>
</dbReference>
<proteinExistence type="inferred from homology"/>
<dbReference type="NCBIfam" id="TIGR01614">
    <property type="entry name" value="PME_inhib"/>
    <property type="match status" value="1"/>
</dbReference>
<evidence type="ECO:0000313" key="6">
    <source>
        <dbReference type="EnsemblPlants" id="AET4Gv20006400.1"/>
    </source>
</evidence>
<dbReference type="Pfam" id="PF04043">
    <property type="entry name" value="PMEI"/>
    <property type="match status" value="1"/>
</dbReference>
<name>A0A453GZJ4_AEGTS</name>
<reference evidence="7" key="2">
    <citation type="journal article" date="2017" name="Nat. Plants">
        <title>The Aegilops tauschii genome reveals multiple impacts of transposons.</title>
        <authorList>
            <person name="Zhao G."/>
            <person name="Zou C."/>
            <person name="Li K."/>
            <person name="Wang K."/>
            <person name="Li T."/>
            <person name="Gao L."/>
            <person name="Zhang X."/>
            <person name="Wang H."/>
            <person name="Yang Z."/>
            <person name="Liu X."/>
            <person name="Jiang W."/>
            <person name="Mao L."/>
            <person name="Kong X."/>
            <person name="Jiao Y."/>
            <person name="Jia J."/>
        </authorList>
    </citation>
    <scope>NUCLEOTIDE SEQUENCE [LARGE SCALE GENOMIC DNA]</scope>
    <source>
        <strain evidence="7">cv. AL8/78</strain>
    </source>
</reference>
<keyword evidence="7" id="KW-1185">Reference proteome</keyword>
<evidence type="ECO:0000259" key="5">
    <source>
        <dbReference type="Pfam" id="PF04043"/>
    </source>
</evidence>
<evidence type="ECO:0000256" key="2">
    <source>
        <dbReference type="ARBA" id="ARBA00023157"/>
    </source>
</evidence>
<reference evidence="6" key="4">
    <citation type="submission" date="2019-03" db="UniProtKB">
        <authorList>
            <consortium name="EnsemblPlants"/>
        </authorList>
    </citation>
    <scope>IDENTIFICATION</scope>
</reference>